<feature type="compositionally biased region" description="Low complexity" evidence="1">
    <location>
        <begin position="1"/>
        <end position="14"/>
    </location>
</feature>
<proteinExistence type="predicted"/>
<feature type="compositionally biased region" description="Polar residues" evidence="1">
    <location>
        <begin position="15"/>
        <end position="29"/>
    </location>
</feature>
<dbReference type="EMBL" id="SWKU01000003">
    <property type="protein sequence ID" value="KAF3008478.1"/>
    <property type="molecule type" value="Genomic_DNA"/>
</dbReference>
<dbReference type="OrthoDB" id="3687719at2759"/>
<dbReference type="Proteomes" id="UP000801428">
    <property type="component" value="Unassembled WGS sequence"/>
</dbReference>
<dbReference type="InterPro" id="IPR038765">
    <property type="entry name" value="Papain-like_cys_pep_sf"/>
</dbReference>
<comment type="caution">
    <text evidence="2">The sequence shown here is derived from an EMBL/GenBank/DDBJ whole genome shotgun (WGS) entry which is preliminary data.</text>
</comment>
<accession>A0A9P4TKQ3</accession>
<dbReference type="SUPFAM" id="SSF54001">
    <property type="entry name" value="Cysteine proteinases"/>
    <property type="match status" value="1"/>
</dbReference>
<evidence type="ECO:0008006" key="4">
    <source>
        <dbReference type="Google" id="ProtNLM"/>
    </source>
</evidence>
<protein>
    <recommendedName>
        <fullName evidence="4">Ubiquitin-like protease family profile domain-containing protein</fullName>
    </recommendedName>
</protein>
<feature type="region of interest" description="Disordered" evidence="1">
    <location>
        <begin position="1"/>
        <end position="29"/>
    </location>
</feature>
<evidence type="ECO:0000313" key="3">
    <source>
        <dbReference type="Proteomes" id="UP000801428"/>
    </source>
</evidence>
<organism evidence="2 3">
    <name type="scientific">Curvularia kusanoi</name>
    <name type="common">Cochliobolus kusanoi</name>
    <dbReference type="NCBI Taxonomy" id="90978"/>
    <lineage>
        <taxon>Eukaryota</taxon>
        <taxon>Fungi</taxon>
        <taxon>Dikarya</taxon>
        <taxon>Ascomycota</taxon>
        <taxon>Pezizomycotina</taxon>
        <taxon>Dothideomycetes</taxon>
        <taxon>Pleosporomycetidae</taxon>
        <taxon>Pleosporales</taxon>
        <taxon>Pleosporineae</taxon>
        <taxon>Pleosporaceae</taxon>
        <taxon>Curvularia</taxon>
    </lineage>
</organism>
<evidence type="ECO:0000313" key="2">
    <source>
        <dbReference type="EMBL" id="KAF3008478.1"/>
    </source>
</evidence>
<sequence length="460" mass="51563">MESRSPSPLSSRRSVYTSPEATPGESTEFTGNLADFEEFAQENKEEMLSREAGFQCQTRGIMRIRTHTMFAHSLRDYKRQRHAPTASHKPALLQRRYSIDVNANTEQRVVEDEEGVSQPSTEPSDFELLRQNLAALQTGAAELLSLEDTSLSSSAHPTPPAASPTLLAAFQYLDLLATHTPVLPFPNPHRYPELNRSARNPSQDDDCYLTFQDASITNNQFHYITLLGVGEALMQDYILDSIESQVFFFAAGDPSGLEEYSTTFGPAKWIFIPINDGTGNTDNNGVYGSHWSLLVLDRVHMHAHYYDSYFIESEHHLNLASAVFRGALGVLGEDGTNWEQSVEWESPHQVHNNLCSADAFGACGPFVWTMINRLVDHIQYCQRLGREGECEVGLWKGFKEDFGSNWHSGETRRQMKTCIAAKKSELEAFEATKKHDEIALRDVADIKVLPLFAEALLLAP</sequence>
<keyword evidence="3" id="KW-1185">Reference proteome</keyword>
<gene>
    <name evidence="2" type="ORF">E8E13_004662</name>
</gene>
<dbReference type="Gene3D" id="3.40.395.10">
    <property type="entry name" value="Adenoviral Proteinase, Chain A"/>
    <property type="match status" value="1"/>
</dbReference>
<name>A0A9P4TKQ3_CURKU</name>
<reference evidence="2" key="1">
    <citation type="submission" date="2019-04" db="EMBL/GenBank/DDBJ databases">
        <title>Sequencing of skin fungus with MAO and IRED activity.</title>
        <authorList>
            <person name="Marsaioli A.J."/>
            <person name="Bonatto J.M.C."/>
            <person name="Reis Junior O."/>
        </authorList>
    </citation>
    <scope>NUCLEOTIDE SEQUENCE</scope>
    <source>
        <strain evidence="2">30M1</strain>
    </source>
</reference>
<evidence type="ECO:0000256" key="1">
    <source>
        <dbReference type="SAM" id="MobiDB-lite"/>
    </source>
</evidence>
<dbReference type="AlphaFoldDB" id="A0A9P4TKQ3"/>